<comment type="caution">
    <text evidence="1">The sequence shown here is derived from an EMBL/GenBank/DDBJ whole genome shotgun (WGS) entry which is preliminary data.</text>
</comment>
<keyword evidence="1" id="KW-0378">Hydrolase</keyword>
<evidence type="ECO:0000313" key="3">
    <source>
        <dbReference type="Proteomes" id="UP001189792"/>
    </source>
</evidence>
<dbReference type="Gene3D" id="3.30.420.10">
    <property type="entry name" value="Ribonuclease H-like superfamily/Ribonuclease H"/>
    <property type="match status" value="1"/>
</dbReference>
<dbReference type="EMBL" id="CAUDLI010000008">
    <property type="protein sequence ID" value="CAJ0893139.1"/>
    <property type="molecule type" value="Genomic_DNA"/>
</dbReference>
<name>A0AAD2C1Q3_9RALS</name>
<protein>
    <submittedName>
        <fullName evidence="1">3'-5' exoribonuclease</fullName>
        <ecNumber evidence="1">3.1.13.-</ecNumber>
    </submittedName>
</protein>
<dbReference type="Proteomes" id="UP001189792">
    <property type="component" value="Unassembled WGS sequence"/>
</dbReference>
<dbReference type="GO" id="GO:0016787">
    <property type="term" value="F:hydrolase activity"/>
    <property type="evidence" value="ECO:0007669"/>
    <property type="project" value="UniProtKB-KW"/>
</dbReference>
<keyword evidence="3" id="KW-1185">Reference proteome</keyword>
<dbReference type="EMBL" id="CAUDKO010000007">
    <property type="protein sequence ID" value="CAJ0881281.1"/>
    <property type="molecule type" value="Genomic_DNA"/>
</dbReference>
<dbReference type="GO" id="GO:0003676">
    <property type="term" value="F:nucleic acid binding"/>
    <property type="evidence" value="ECO:0007669"/>
    <property type="project" value="InterPro"/>
</dbReference>
<dbReference type="InterPro" id="IPR036397">
    <property type="entry name" value="RNaseH_sf"/>
</dbReference>
<evidence type="ECO:0000313" key="2">
    <source>
        <dbReference type="EMBL" id="CAJ0893139.1"/>
    </source>
</evidence>
<accession>A0AAD2C1Q3</accession>
<dbReference type="Proteomes" id="UP001190491">
    <property type="component" value="Unassembled WGS sequence"/>
</dbReference>
<reference evidence="1 3" key="1">
    <citation type="submission" date="2023-07" db="EMBL/GenBank/DDBJ databases">
        <authorList>
            <person name="Peeters C."/>
        </authorList>
    </citation>
    <scope>NUCLEOTIDE SEQUENCE</scope>
    <source>
        <strain evidence="2 3">LMG 32965</strain>
        <strain evidence="1">R-77567</strain>
    </source>
</reference>
<sequence length="234" mass="26588">MTRDELIAAVPIRESKGRLYVRIDDVPEPWRAQFAAAMEGSAFIAVQGETCITPFAHDWDAWVRDQWHGRPGPTGLCNRGPRSPWKTRYFVDTEFTDFIDCRLISVAIVGEDGSEFYGECSDVDLSVCSEFVRAAVLPQLGQFPGRSMPAAQLRDELRAWLLAMPAKAKRVLCFDYQGDYDLVLDLLDGEMPVGWKCEHVRGKLDAERLERYFREHGGRHHALYDARANAFAFL</sequence>
<gene>
    <name evidence="2" type="ORF">R77564_03687</name>
    <name evidence="1" type="ORF">R77567_03374</name>
</gene>
<dbReference type="RefSeq" id="WP_316857378.1">
    <property type="nucleotide sequence ID" value="NZ_CAUDKO010000007.1"/>
</dbReference>
<dbReference type="EC" id="3.1.13.-" evidence="1"/>
<organism evidence="1 4">
    <name type="scientific">Ralstonia flatus</name>
    <dbReference type="NCBI Taxonomy" id="3058601"/>
    <lineage>
        <taxon>Bacteria</taxon>
        <taxon>Pseudomonadati</taxon>
        <taxon>Pseudomonadota</taxon>
        <taxon>Betaproteobacteria</taxon>
        <taxon>Burkholderiales</taxon>
        <taxon>Burkholderiaceae</taxon>
        <taxon>Ralstonia</taxon>
    </lineage>
</organism>
<proteinExistence type="predicted"/>
<evidence type="ECO:0000313" key="4">
    <source>
        <dbReference type="Proteomes" id="UP001190491"/>
    </source>
</evidence>
<dbReference type="AlphaFoldDB" id="A0AAD2C1Q3"/>
<evidence type="ECO:0000313" key="1">
    <source>
        <dbReference type="EMBL" id="CAJ0881281.1"/>
    </source>
</evidence>